<sequence length="410" mass="42533">MSSGTTTGPADSSSTGPAALRVAAARGDGAGLFIGLMSGTSADGIDAALVRFDADADAGAGCRLVHGHTCAWDAPTRARLLELGQGAPIESIDELGTLDVHIAECFAEAALELIRAAGVDAAQVRAIGSHGQTIRHRPAGAAFDGRHRFTMQLGDGNVIAERTGIATVADFRRRDVAAGGQGAPLLPALHAAILRSESENRAVLNLGGIANLTLLPASCDGVSGAGVRGFDTGPANALMDAWCQRHLGQPFDRAGAFAARGTVDQALLARLLQEPWFAQAPPKSTGREQFQLKWLQARLRGDERPENVQATLLELTASTIADALLALQPDTTRVLVCGGGVHNPVLLRRLECRLPGVAIESTAVHGLDPDHVEAMGFAWLARQTLAGLPGNLPAVTGARGPRTLGVIYPA</sequence>
<dbReference type="SUPFAM" id="SSF53067">
    <property type="entry name" value="Actin-like ATPase domain"/>
    <property type="match status" value="1"/>
</dbReference>
<dbReference type="InterPro" id="IPR005338">
    <property type="entry name" value="Anhydro_N_Ac-Mur_kinase"/>
</dbReference>
<protein>
    <recommendedName>
        <fullName evidence="1">Anhydro-N-acetylmuramic acid kinase</fullName>
        <ecNumber evidence="1">2.7.1.170</ecNumber>
    </recommendedName>
    <alternativeName>
        <fullName evidence="1">AnhMurNAc kinase</fullName>
    </alternativeName>
</protein>
<dbReference type="PANTHER" id="PTHR30605:SF0">
    <property type="entry name" value="ANHYDRO-N-ACETYLMURAMIC ACID KINASE"/>
    <property type="match status" value="1"/>
</dbReference>
<evidence type="ECO:0000313" key="3">
    <source>
        <dbReference type="Proteomes" id="UP000594059"/>
    </source>
</evidence>
<keyword evidence="1" id="KW-0547">Nucleotide-binding</keyword>
<dbReference type="AlphaFoldDB" id="A0A7S6UG54"/>
<dbReference type="PANTHER" id="PTHR30605">
    <property type="entry name" value="ANHYDRO-N-ACETYLMURAMIC ACID KINASE"/>
    <property type="match status" value="1"/>
</dbReference>
<dbReference type="NCBIfam" id="NF007148">
    <property type="entry name" value="PRK09585.3-2"/>
    <property type="match status" value="1"/>
</dbReference>
<dbReference type="GO" id="GO:0016301">
    <property type="term" value="F:kinase activity"/>
    <property type="evidence" value="ECO:0007669"/>
    <property type="project" value="UniProtKB-KW"/>
</dbReference>
<dbReference type="InterPro" id="IPR043129">
    <property type="entry name" value="ATPase_NBD"/>
</dbReference>
<evidence type="ECO:0000313" key="2">
    <source>
        <dbReference type="EMBL" id="QOW19675.1"/>
    </source>
</evidence>
<dbReference type="EC" id="2.7.1.170" evidence="1"/>
<gene>
    <name evidence="1" type="primary">anmK</name>
    <name evidence="2" type="ORF">INQ41_00850</name>
</gene>
<evidence type="ECO:0000256" key="1">
    <source>
        <dbReference type="HAMAP-Rule" id="MF_01270"/>
    </source>
</evidence>
<dbReference type="GO" id="GO:0016773">
    <property type="term" value="F:phosphotransferase activity, alcohol group as acceptor"/>
    <property type="evidence" value="ECO:0007669"/>
    <property type="project" value="UniProtKB-UniRule"/>
</dbReference>
<keyword evidence="1 2" id="KW-0418">Kinase</keyword>
<dbReference type="EMBL" id="CP063656">
    <property type="protein sequence ID" value="QOW19675.1"/>
    <property type="molecule type" value="Genomic_DNA"/>
</dbReference>
<proteinExistence type="inferred from homology"/>
<reference evidence="2 3" key="1">
    <citation type="submission" date="2020-10" db="EMBL/GenBank/DDBJ databases">
        <title>complete genome sequencing of Lysobacter sp. H21R20.</title>
        <authorList>
            <person name="Bae J.-W."/>
            <person name="Lee S.-Y."/>
        </authorList>
    </citation>
    <scope>NUCLEOTIDE SEQUENCE [LARGE SCALE GENOMIC DNA]</scope>
    <source>
        <strain evidence="2 3">H21R20</strain>
    </source>
</reference>
<name>A0A7S6UG54_9GAMM</name>
<dbReference type="Gene3D" id="3.30.420.40">
    <property type="match status" value="2"/>
</dbReference>
<comment type="pathway">
    <text evidence="1">Cell wall biogenesis; peptidoglycan recycling.</text>
</comment>
<dbReference type="KEGG" id="lcic:INQ41_00850"/>
<dbReference type="Pfam" id="PF03702">
    <property type="entry name" value="AnmK"/>
    <property type="match status" value="1"/>
</dbReference>
<dbReference type="NCBIfam" id="NF007139">
    <property type="entry name" value="PRK09585.1-3"/>
    <property type="match status" value="1"/>
</dbReference>
<accession>A0A7S6UG54</accession>
<dbReference type="UniPathway" id="UPA00343"/>
<keyword evidence="1 2" id="KW-0808">Transferase</keyword>
<keyword evidence="1" id="KW-0067">ATP-binding</keyword>
<dbReference type="GO" id="GO:0006040">
    <property type="term" value="P:amino sugar metabolic process"/>
    <property type="evidence" value="ECO:0007669"/>
    <property type="project" value="InterPro"/>
</dbReference>
<dbReference type="GO" id="GO:0097175">
    <property type="term" value="P:1,6-anhydro-N-acetyl-beta-muramic acid catabolic process"/>
    <property type="evidence" value="ECO:0007669"/>
    <property type="project" value="UniProtKB-UniRule"/>
</dbReference>
<dbReference type="GO" id="GO:0005524">
    <property type="term" value="F:ATP binding"/>
    <property type="evidence" value="ECO:0007669"/>
    <property type="project" value="UniProtKB-UniRule"/>
</dbReference>
<comment type="function">
    <text evidence="1">Catalyzes the specific phosphorylation of 1,6-anhydro-N-acetylmuramic acid (anhMurNAc) with the simultaneous cleavage of the 1,6-anhydro ring, generating MurNAc-6-P. Is required for the utilization of anhMurNAc either imported from the medium or derived from its own cell wall murein, and thus plays a role in cell wall recycling.</text>
</comment>
<dbReference type="CDD" id="cd24050">
    <property type="entry name" value="ASKHA_NBD_ANMK"/>
    <property type="match status" value="1"/>
</dbReference>
<feature type="binding site" evidence="1">
    <location>
        <begin position="39"/>
        <end position="46"/>
    </location>
    <ligand>
        <name>ATP</name>
        <dbReference type="ChEBI" id="CHEBI:30616"/>
    </ligand>
</feature>
<organism evidence="2 3">
    <name type="scientific">Novilysobacter ciconiae</name>
    <dbReference type="NCBI Taxonomy" id="2781022"/>
    <lineage>
        <taxon>Bacteria</taxon>
        <taxon>Pseudomonadati</taxon>
        <taxon>Pseudomonadota</taxon>
        <taxon>Gammaproteobacteria</taxon>
        <taxon>Lysobacterales</taxon>
        <taxon>Lysobacteraceae</taxon>
        <taxon>Novilysobacter</taxon>
    </lineage>
</organism>
<dbReference type="GO" id="GO:0009254">
    <property type="term" value="P:peptidoglycan turnover"/>
    <property type="evidence" value="ECO:0007669"/>
    <property type="project" value="UniProtKB-UniRule"/>
</dbReference>
<dbReference type="Proteomes" id="UP000594059">
    <property type="component" value="Chromosome"/>
</dbReference>
<comment type="similarity">
    <text evidence="1">Belongs to the anhydro-N-acetylmuramic acid kinase family.</text>
</comment>
<dbReference type="HAMAP" id="MF_01270">
    <property type="entry name" value="AnhMurNAc_kinase"/>
    <property type="match status" value="1"/>
</dbReference>
<comment type="catalytic activity">
    <reaction evidence="1">
        <text>1,6-anhydro-N-acetyl-beta-muramate + ATP + H2O = N-acetyl-D-muramate 6-phosphate + ADP + H(+)</text>
        <dbReference type="Rhea" id="RHEA:24952"/>
        <dbReference type="ChEBI" id="CHEBI:15377"/>
        <dbReference type="ChEBI" id="CHEBI:15378"/>
        <dbReference type="ChEBI" id="CHEBI:30616"/>
        <dbReference type="ChEBI" id="CHEBI:58690"/>
        <dbReference type="ChEBI" id="CHEBI:58722"/>
        <dbReference type="ChEBI" id="CHEBI:456216"/>
        <dbReference type="EC" id="2.7.1.170"/>
    </reaction>
</comment>
<keyword evidence="1" id="KW-0119">Carbohydrate metabolism</keyword>
<dbReference type="UniPathway" id="UPA00544"/>
<keyword evidence="3" id="KW-1185">Reference proteome</keyword>
<comment type="pathway">
    <text evidence="1">Amino-sugar metabolism; 1,6-anhydro-N-acetylmuramate degradation.</text>
</comment>